<keyword evidence="2" id="KW-1185">Reference proteome</keyword>
<comment type="caution">
    <text evidence="1">The sequence shown here is derived from an EMBL/GenBank/DDBJ whole genome shotgun (WGS) entry which is preliminary data.</text>
</comment>
<reference evidence="1 2" key="2">
    <citation type="journal article" date="2022" name="Mol. Ecol. Resour.">
        <title>The genomes of chicory, endive, great burdock and yacon provide insights into Asteraceae paleo-polyploidization history and plant inulin production.</title>
        <authorList>
            <person name="Fan W."/>
            <person name="Wang S."/>
            <person name="Wang H."/>
            <person name="Wang A."/>
            <person name="Jiang F."/>
            <person name="Liu H."/>
            <person name="Zhao H."/>
            <person name="Xu D."/>
            <person name="Zhang Y."/>
        </authorList>
    </citation>
    <scope>NUCLEOTIDE SEQUENCE [LARGE SCALE GENOMIC DNA]</scope>
    <source>
        <strain evidence="2">cv. Punajuju</strain>
        <tissue evidence="1">Leaves</tissue>
    </source>
</reference>
<organism evidence="1 2">
    <name type="scientific">Cichorium intybus</name>
    <name type="common">Chicory</name>
    <dbReference type="NCBI Taxonomy" id="13427"/>
    <lineage>
        <taxon>Eukaryota</taxon>
        <taxon>Viridiplantae</taxon>
        <taxon>Streptophyta</taxon>
        <taxon>Embryophyta</taxon>
        <taxon>Tracheophyta</taxon>
        <taxon>Spermatophyta</taxon>
        <taxon>Magnoliopsida</taxon>
        <taxon>eudicotyledons</taxon>
        <taxon>Gunneridae</taxon>
        <taxon>Pentapetalae</taxon>
        <taxon>asterids</taxon>
        <taxon>campanulids</taxon>
        <taxon>Asterales</taxon>
        <taxon>Asteraceae</taxon>
        <taxon>Cichorioideae</taxon>
        <taxon>Cichorieae</taxon>
        <taxon>Cichoriinae</taxon>
        <taxon>Cichorium</taxon>
    </lineage>
</organism>
<reference evidence="2" key="1">
    <citation type="journal article" date="2022" name="Mol. Ecol. Resour.">
        <title>The genomes of chicory, endive, great burdock and yacon provide insights into Asteraceae palaeo-polyploidization history and plant inulin production.</title>
        <authorList>
            <person name="Fan W."/>
            <person name="Wang S."/>
            <person name="Wang H."/>
            <person name="Wang A."/>
            <person name="Jiang F."/>
            <person name="Liu H."/>
            <person name="Zhao H."/>
            <person name="Xu D."/>
            <person name="Zhang Y."/>
        </authorList>
    </citation>
    <scope>NUCLEOTIDE SEQUENCE [LARGE SCALE GENOMIC DNA]</scope>
    <source>
        <strain evidence="2">cv. Punajuju</strain>
    </source>
</reference>
<evidence type="ECO:0000313" key="2">
    <source>
        <dbReference type="Proteomes" id="UP001055811"/>
    </source>
</evidence>
<name>A0ACB8YZL3_CICIN</name>
<sequence>MSKNEATACRTRPVLQNTARVKGSVQSAGPDTARVRVARPVSEGHDDVLKDVLSILFGNQGQNAQNEMFVPDLGKTVPDNKEPHEGVSNPHGASVPLRLRSLDDFSRAGVRRPRFLWFHLSYLMHLNLFIFSGLRFRWCFCPILTQRHELQVLRWEDVEVPDPKNGEIRLKQKAIGLNYLDVYMRQGTHPQYVPFILGMEGMGVVIAVGPGVTSCKVGDVVACTGTQVGSYAQERILPADQAMLVPSCVNPVEAAAIIFKGITTYFLLD</sequence>
<accession>A0ACB8YZL3</accession>
<dbReference type="EMBL" id="CM042017">
    <property type="protein sequence ID" value="KAI3690495.1"/>
    <property type="molecule type" value="Genomic_DNA"/>
</dbReference>
<evidence type="ECO:0000313" key="1">
    <source>
        <dbReference type="EMBL" id="KAI3690495.1"/>
    </source>
</evidence>
<gene>
    <name evidence="1" type="ORF">L2E82_48543</name>
</gene>
<dbReference type="Proteomes" id="UP001055811">
    <property type="component" value="Linkage Group LG09"/>
</dbReference>
<proteinExistence type="predicted"/>
<protein>
    <submittedName>
        <fullName evidence="1">Uncharacterized protein</fullName>
    </submittedName>
</protein>